<protein>
    <submittedName>
        <fullName evidence="3">Uncharacterized protein</fullName>
    </submittedName>
</protein>
<feature type="region of interest" description="Disordered" evidence="2">
    <location>
        <begin position="676"/>
        <end position="733"/>
    </location>
</feature>
<feature type="compositionally biased region" description="Polar residues" evidence="2">
    <location>
        <begin position="30"/>
        <end position="39"/>
    </location>
</feature>
<feature type="coiled-coil region" evidence="1">
    <location>
        <begin position="234"/>
        <end position="261"/>
    </location>
</feature>
<keyword evidence="1" id="KW-0175">Coiled coil</keyword>
<evidence type="ECO:0000256" key="2">
    <source>
        <dbReference type="SAM" id="MobiDB-lite"/>
    </source>
</evidence>
<feature type="region of interest" description="Disordered" evidence="2">
    <location>
        <begin position="25"/>
        <end position="142"/>
    </location>
</feature>
<evidence type="ECO:0000313" key="3">
    <source>
        <dbReference type="EMBL" id="RMZ00037.1"/>
    </source>
</evidence>
<proteinExistence type="predicted"/>
<comment type="caution">
    <text evidence="3">The sequence shown here is derived from an EMBL/GenBank/DDBJ whole genome shotgun (WGS) entry which is preliminary data.</text>
</comment>
<reference evidence="3 4" key="1">
    <citation type="journal article" date="2018" name="BMC Genomics">
        <title>Genomic evidence for intraspecific hybridization in a clonal and extremely halotolerant yeast.</title>
        <authorList>
            <person name="Gostincar C."/>
            <person name="Stajich J.E."/>
            <person name="Zupancic J."/>
            <person name="Zalar P."/>
            <person name="Gunde-Cimerman N."/>
        </authorList>
    </citation>
    <scope>NUCLEOTIDE SEQUENCE [LARGE SCALE GENOMIC DNA]</scope>
    <source>
        <strain evidence="3 4">EXF-171</strain>
    </source>
</reference>
<feature type="compositionally biased region" description="Polar residues" evidence="2">
    <location>
        <begin position="532"/>
        <end position="549"/>
    </location>
</feature>
<accession>A0A3M7GGT4</accession>
<organism evidence="3 4">
    <name type="scientific">Hortaea werneckii</name>
    <name type="common">Black yeast</name>
    <name type="synonym">Cladosporium werneckii</name>
    <dbReference type="NCBI Taxonomy" id="91943"/>
    <lineage>
        <taxon>Eukaryota</taxon>
        <taxon>Fungi</taxon>
        <taxon>Dikarya</taxon>
        <taxon>Ascomycota</taxon>
        <taxon>Pezizomycotina</taxon>
        <taxon>Dothideomycetes</taxon>
        <taxon>Dothideomycetidae</taxon>
        <taxon>Mycosphaerellales</taxon>
        <taxon>Teratosphaeriaceae</taxon>
        <taxon>Hortaea</taxon>
    </lineage>
</organism>
<feature type="compositionally biased region" description="Basic and acidic residues" evidence="2">
    <location>
        <begin position="636"/>
        <end position="653"/>
    </location>
</feature>
<feature type="coiled-coil region" evidence="1">
    <location>
        <begin position="297"/>
        <end position="325"/>
    </location>
</feature>
<feature type="region of interest" description="Disordered" evidence="2">
    <location>
        <begin position="530"/>
        <end position="549"/>
    </location>
</feature>
<dbReference type="AlphaFoldDB" id="A0A3M7GGT4"/>
<name>A0A3M7GGT4_HORWE</name>
<evidence type="ECO:0000256" key="1">
    <source>
        <dbReference type="SAM" id="Coils"/>
    </source>
</evidence>
<dbReference type="EMBL" id="QWIQ01000205">
    <property type="protein sequence ID" value="RMZ00037.1"/>
    <property type="molecule type" value="Genomic_DNA"/>
</dbReference>
<gene>
    <name evidence="3" type="ORF">D0862_06881</name>
</gene>
<sequence length="733" mass="82240">MRDRQERSKPTDTALVVTCAHGRLLGSASVPPNSRQLQSFAMPPKLRRKRPQAPSPSPCPSKRLLEAPDPDISPDPSHDNTGANAANPPFKRTKHGSAADHSTSRLTHSDPIQGPPGYGRSHSFLQSFPLHPRDAPPSATATATAAAAAAAAAVGGHGTVIAGPTTPAADLQPQHSLNQNPPPMYADARLLHAAEGEVSMLRRTLEQVFKQQEQRELKIKQDMVLDILKERQMHQSVLDTCKRYQREREALKSECESLRAHHDEHVARLLEENEHEKVRTRLAEGEREAWREEVEHMLDVNRTMEEDLQAIRRLENEERSELKQQQMKAELPPAYGNLEDETLAPPYEQQAKDSGALDIAIAKRTIRDTFNKQVDEAREAMDQLSAHPLRHQTNPVEFYSRTVTLWCTALADAAEHCDGVLEKSGDVEATHYQAFFDENHCLASRAAPEQPMHQRPEFQAHCKRQHARGTFVADRIAKLLLDLTSRLIAATEVRPLEMELLPKHRAKISICFTKVDSTLAECLRRISHVPQDAQSSADKQATSSDKKTLTQPARLQEMSYYQVQIHMLQDKLAACFNEPQPRAAIPACGSLNFYHESEHWLTDQIERARQDAARARDRALRAARRREVHLFQTRLEQQRQQREPSSDRVEGRRPLTTRGLRAARARVVENRRLVANRSSGTAHAHQAEAIAAVEEGEEPEGSLEQRAQREMSVVSSVPARCSSVESESESDSD</sequence>
<dbReference type="VEuPathDB" id="FungiDB:BTJ68_09681"/>
<feature type="region of interest" description="Disordered" evidence="2">
    <location>
        <begin position="164"/>
        <end position="184"/>
    </location>
</feature>
<feature type="compositionally biased region" description="Low complexity" evidence="2">
    <location>
        <begin position="676"/>
        <end position="693"/>
    </location>
</feature>
<evidence type="ECO:0000313" key="4">
    <source>
        <dbReference type="Proteomes" id="UP000281468"/>
    </source>
</evidence>
<dbReference type="Proteomes" id="UP000281468">
    <property type="component" value="Unassembled WGS sequence"/>
</dbReference>
<feature type="region of interest" description="Disordered" evidence="2">
    <location>
        <begin position="635"/>
        <end position="658"/>
    </location>
</feature>